<evidence type="ECO:0000313" key="1">
    <source>
        <dbReference type="EMBL" id="MEK0086048.1"/>
    </source>
</evidence>
<name>A0ABU8XXV6_9PROT</name>
<protein>
    <submittedName>
        <fullName evidence="1">Uncharacterized protein</fullName>
    </submittedName>
</protein>
<accession>A0ABU8XXV6</accession>
<evidence type="ECO:0000313" key="2">
    <source>
        <dbReference type="Proteomes" id="UP001375743"/>
    </source>
</evidence>
<gene>
    <name evidence="1" type="ORF">U1T56_23065</name>
</gene>
<dbReference type="SUPFAM" id="SSF53756">
    <property type="entry name" value="UDP-Glycosyltransferase/glycogen phosphorylase"/>
    <property type="match status" value="1"/>
</dbReference>
<dbReference type="EMBL" id="JBBLZC010000042">
    <property type="protein sequence ID" value="MEK0086048.1"/>
    <property type="molecule type" value="Genomic_DNA"/>
</dbReference>
<reference evidence="1 2" key="1">
    <citation type="submission" date="2024-01" db="EMBL/GenBank/DDBJ databases">
        <title>Multi-omics insights into the function and evolution of sodium benzoate biodegradation pathways in Benzoatithermus flavus gen. nov., sp. nov. from hot spring.</title>
        <authorList>
            <person name="Hu C.-J."/>
            <person name="Li W.-J."/>
        </authorList>
    </citation>
    <scope>NUCLEOTIDE SEQUENCE [LARGE SCALE GENOMIC DNA]</scope>
    <source>
        <strain evidence="1 2">SYSU G07066</strain>
    </source>
</reference>
<comment type="caution">
    <text evidence="1">The sequence shown here is derived from an EMBL/GenBank/DDBJ whole genome shotgun (WGS) entry which is preliminary data.</text>
</comment>
<dbReference type="RefSeq" id="WP_418161892.1">
    <property type="nucleotide sequence ID" value="NZ_JBBLZC010000042.1"/>
</dbReference>
<sequence>MDRGLRIAVVNRFAPPDAAVTGRAALGLAQALRAALPRAVVRLYATTATYDAPAAPAPGTTALASGVEIHRVAGSGGDGRGLARLVAGLRDGQRLARVAAAWADVVISLTDPPLLAVWLAAARLRRPFRWAEWTMDLYPEAFAAAGLVRAQSPLLRALRRVLAAGRPDLYLALGAQQREAVLARRAAGATPAFLLPCGVVPAGTAPGPVPAWKRAAGGRAVLAYAGNLGAAHGGAGLVRLVRLADPARFAFVLALHGSGADAVRARLADAPHVAFVPRLEHAELLHADVHIASLRPEWSHVCVPSKAVSSLCLGRPVLFMGGPESDIWHLVHRAGWCVPALPGGDADAAALARALDEIADPELLARRTATARLRGEALRRLEQGTVRELVRWCAAVAAPAAGRLGEAAA</sequence>
<keyword evidence="2" id="KW-1185">Reference proteome</keyword>
<proteinExistence type="predicted"/>
<dbReference type="Proteomes" id="UP001375743">
    <property type="component" value="Unassembled WGS sequence"/>
</dbReference>
<organism evidence="1 2">
    <name type="scientific">Benzoatithermus flavus</name>
    <dbReference type="NCBI Taxonomy" id="3108223"/>
    <lineage>
        <taxon>Bacteria</taxon>
        <taxon>Pseudomonadati</taxon>
        <taxon>Pseudomonadota</taxon>
        <taxon>Alphaproteobacteria</taxon>
        <taxon>Geminicoccales</taxon>
        <taxon>Geminicoccaceae</taxon>
        <taxon>Benzoatithermus</taxon>
    </lineage>
</organism>